<evidence type="ECO:0000313" key="3">
    <source>
        <dbReference type="Proteomes" id="UP000266841"/>
    </source>
</evidence>
<keyword evidence="1" id="KW-1133">Transmembrane helix</keyword>
<organism evidence="2 3">
    <name type="scientific">Thalassiosira oceanica</name>
    <name type="common">Marine diatom</name>
    <dbReference type="NCBI Taxonomy" id="159749"/>
    <lineage>
        <taxon>Eukaryota</taxon>
        <taxon>Sar</taxon>
        <taxon>Stramenopiles</taxon>
        <taxon>Ochrophyta</taxon>
        <taxon>Bacillariophyta</taxon>
        <taxon>Coscinodiscophyceae</taxon>
        <taxon>Thalassiosirophycidae</taxon>
        <taxon>Thalassiosirales</taxon>
        <taxon>Thalassiosiraceae</taxon>
        <taxon>Thalassiosira</taxon>
    </lineage>
</organism>
<keyword evidence="1" id="KW-0472">Membrane</keyword>
<keyword evidence="3" id="KW-1185">Reference proteome</keyword>
<proteinExistence type="predicted"/>
<feature type="non-terminal residue" evidence="2">
    <location>
        <position position="1"/>
    </location>
</feature>
<accession>K0SQE4</accession>
<feature type="transmembrane region" description="Helical" evidence="1">
    <location>
        <begin position="342"/>
        <end position="360"/>
    </location>
</feature>
<feature type="transmembrane region" description="Helical" evidence="1">
    <location>
        <begin position="261"/>
        <end position="280"/>
    </location>
</feature>
<gene>
    <name evidence="2" type="ORF">THAOC_19034</name>
</gene>
<sequence>FGGTGSALYIIELRAGAYSNEFTIVVYSRAHDDGTSRNHLAASAETRLRRIETEGALTCASIIHGRRLLRSLECHHHLKRKEWEGHPEGHPDPLRIMATTLLLNLPGRLVDVAFDEHATREDLLLLVAAIAIFWSAVFCILHAVLRPWAQQQDWLKESLGREYDRVGMTMCTALGVNWTRDRYISIMLNDWPKMQGIYLQHFVGGALCLPAVLGYSESWAVSLACLGILSEIGWELSDVADILITRTCQVDGKERCPNTMLGIMMLVSLFFESVVLPAYYTNACARQHHSMSLTLGLPCVLKYRTLRELHLMTFNLQWAAAIAISMNEYTKTLNLSNPTEQLKFRILNLIGFLIMAWMRGFEWFRLSLKLMTVLHDDNEWSMLAVGSVVIVLMSAFNLILCIYPFARKMTKDINFGSSFGGKKKDLL</sequence>
<name>K0SQE4_THAOC</name>
<dbReference type="AlphaFoldDB" id="K0SQE4"/>
<evidence type="ECO:0008006" key="4">
    <source>
        <dbReference type="Google" id="ProtNLM"/>
    </source>
</evidence>
<reference evidence="2 3" key="1">
    <citation type="journal article" date="2012" name="Genome Biol.">
        <title>Genome and low-iron response of an oceanic diatom adapted to chronic iron limitation.</title>
        <authorList>
            <person name="Lommer M."/>
            <person name="Specht M."/>
            <person name="Roy A.S."/>
            <person name="Kraemer L."/>
            <person name="Andreson R."/>
            <person name="Gutowska M.A."/>
            <person name="Wolf J."/>
            <person name="Bergner S.V."/>
            <person name="Schilhabel M.B."/>
            <person name="Klostermeier U.C."/>
            <person name="Beiko R.G."/>
            <person name="Rosenstiel P."/>
            <person name="Hippler M."/>
            <person name="Laroche J."/>
        </authorList>
    </citation>
    <scope>NUCLEOTIDE SEQUENCE [LARGE SCALE GENOMIC DNA]</scope>
    <source>
        <strain evidence="2 3">CCMP1005</strain>
    </source>
</reference>
<keyword evidence="1" id="KW-0812">Transmembrane</keyword>
<dbReference type="EMBL" id="AGNL01020898">
    <property type="protein sequence ID" value="EJK60582.1"/>
    <property type="molecule type" value="Genomic_DNA"/>
</dbReference>
<dbReference type="eggNOG" id="ENOG502SZEV">
    <property type="taxonomic scope" value="Eukaryota"/>
</dbReference>
<evidence type="ECO:0000256" key="1">
    <source>
        <dbReference type="SAM" id="Phobius"/>
    </source>
</evidence>
<protein>
    <recommendedName>
        <fullName evidence="4">TLC domain-containing protein</fullName>
    </recommendedName>
</protein>
<evidence type="ECO:0000313" key="2">
    <source>
        <dbReference type="EMBL" id="EJK60582.1"/>
    </source>
</evidence>
<feature type="transmembrane region" description="Helical" evidence="1">
    <location>
        <begin position="380"/>
        <end position="406"/>
    </location>
</feature>
<feature type="transmembrane region" description="Helical" evidence="1">
    <location>
        <begin position="123"/>
        <end position="145"/>
    </location>
</feature>
<comment type="caution">
    <text evidence="2">The sequence shown here is derived from an EMBL/GenBank/DDBJ whole genome shotgun (WGS) entry which is preliminary data.</text>
</comment>
<dbReference type="OrthoDB" id="10604245at2759"/>
<dbReference type="Proteomes" id="UP000266841">
    <property type="component" value="Unassembled WGS sequence"/>
</dbReference>